<keyword evidence="2" id="KW-1133">Transmembrane helix</keyword>
<evidence type="ECO:0000256" key="1">
    <source>
        <dbReference type="SAM" id="Coils"/>
    </source>
</evidence>
<accession>A0A2G5EF69</accession>
<dbReference type="AlphaFoldDB" id="A0A2G5EF69"/>
<feature type="transmembrane region" description="Helical" evidence="2">
    <location>
        <begin position="211"/>
        <end position="231"/>
    </location>
</feature>
<organism evidence="3 4">
    <name type="scientific">Aquilegia coerulea</name>
    <name type="common">Rocky mountain columbine</name>
    <dbReference type="NCBI Taxonomy" id="218851"/>
    <lineage>
        <taxon>Eukaryota</taxon>
        <taxon>Viridiplantae</taxon>
        <taxon>Streptophyta</taxon>
        <taxon>Embryophyta</taxon>
        <taxon>Tracheophyta</taxon>
        <taxon>Spermatophyta</taxon>
        <taxon>Magnoliopsida</taxon>
        <taxon>Ranunculales</taxon>
        <taxon>Ranunculaceae</taxon>
        <taxon>Thalictroideae</taxon>
        <taxon>Aquilegia</taxon>
    </lineage>
</organism>
<dbReference type="STRING" id="218851.A0A2G5EF69"/>
<dbReference type="PANTHER" id="PTHR35731">
    <property type="entry name" value="8-AMINO-7-OXONONANOATE SYNTHASE"/>
    <property type="match status" value="1"/>
</dbReference>
<proteinExistence type="predicted"/>
<feature type="coiled-coil region" evidence="1">
    <location>
        <begin position="130"/>
        <end position="164"/>
    </location>
</feature>
<name>A0A2G5EF69_AQUCA</name>
<keyword evidence="2" id="KW-0472">Membrane</keyword>
<keyword evidence="4" id="KW-1185">Reference proteome</keyword>
<keyword evidence="1" id="KW-0175">Coiled coil</keyword>
<dbReference type="EMBL" id="KZ305026">
    <property type="protein sequence ID" value="PIA54398.1"/>
    <property type="molecule type" value="Genomic_DNA"/>
</dbReference>
<reference evidence="3 4" key="1">
    <citation type="submission" date="2017-09" db="EMBL/GenBank/DDBJ databases">
        <title>WGS assembly of Aquilegia coerulea Goldsmith.</title>
        <authorList>
            <person name="Hodges S."/>
            <person name="Kramer E."/>
            <person name="Nordborg M."/>
            <person name="Tomkins J."/>
            <person name="Borevitz J."/>
            <person name="Derieg N."/>
            <person name="Yan J."/>
            <person name="Mihaltcheva S."/>
            <person name="Hayes R.D."/>
            <person name="Rokhsar D."/>
        </authorList>
    </citation>
    <scope>NUCLEOTIDE SEQUENCE [LARGE SCALE GENOMIC DNA]</scope>
    <source>
        <strain evidence="4">cv. Goldsmith</strain>
    </source>
</reference>
<sequence length="268" mass="30402">MIGSMAFHSSLLSHTHIQEETMNTLKAIQNCFPPTKHVFLHSQILRSKRNTLLFLCKSSDQGSSQPEGDINKQELLAKIAQLQAQKVRLTDYLDERSAYLTQFAEEANAEFDEIGESTLKGLDEAEARIMEKLGIQMQDFEETAESNRQEIEEDEKKLWDFEDQMDKDLNEGLFFKSLTTKAPEDRVKAKEEAEKLREINKEVAGSKIRKNVYLALIVLMGVGIADALITASDWRKVAALGVILVGLLSQFIYEQGISAKRNKMEDKE</sequence>
<gene>
    <name evidence="3" type="ORF">AQUCO_00900740v1</name>
</gene>
<evidence type="ECO:0008006" key="5">
    <source>
        <dbReference type="Google" id="ProtNLM"/>
    </source>
</evidence>
<dbReference type="PANTHER" id="PTHR35731:SF1">
    <property type="entry name" value="8-AMINO-7-OXONONANOATE SYNTHASE"/>
    <property type="match status" value="1"/>
</dbReference>
<dbReference type="FunCoup" id="A0A2G5EF69">
    <property type="interactions" value="1410"/>
</dbReference>
<dbReference type="OrthoDB" id="515004at2759"/>
<protein>
    <recommendedName>
        <fullName evidence="5">8-amino-7-oxononanoate synthase</fullName>
    </recommendedName>
</protein>
<evidence type="ECO:0000313" key="4">
    <source>
        <dbReference type="Proteomes" id="UP000230069"/>
    </source>
</evidence>
<dbReference type="InParanoid" id="A0A2G5EF69"/>
<feature type="transmembrane region" description="Helical" evidence="2">
    <location>
        <begin position="237"/>
        <end position="253"/>
    </location>
</feature>
<dbReference type="GO" id="GO:0009507">
    <property type="term" value="C:chloroplast"/>
    <property type="evidence" value="ECO:0007669"/>
    <property type="project" value="TreeGrafter"/>
</dbReference>
<keyword evidence="2" id="KW-0812">Transmembrane</keyword>
<evidence type="ECO:0000313" key="3">
    <source>
        <dbReference type="EMBL" id="PIA54398.1"/>
    </source>
</evidence>
<dbReference type="Proteomes" id="UP000230069">
    <property type="component" value="Unassembled WGS sequence"/>
</dbReference>
<evidence type="ECO:0000256" key="2">
    <source>
        <dbReference type="SAM" id="Phobius"/>
    </source>
</evidence>